<dbReference type="EMBL" id="UINC01104201">
    <property type="protein sequence ID" value="SVC67181.1"/>
    <property type="molecule type" value="Genomic_DNA"/>
</dbReference>
<organism evidence="2">
    <name type="scientific">marine metagenome</name>
    <dbReference type="NCBI Taxonomy" id="408172"/>
    <lineage>
        <taxon>unclassified sequences</taxon>
        <taxon>metagenomes</taxon>
        <taxon>ecological metagenomes</taxon>
    </lineage>
</organism>
<evidence type="ECO:0000313" key="2">
    <source>
        <dbReference type="EMBL" id="SVC67181.1"/>
    </source>
</evidence>
<dbReference type="AlphaFoldDB" id="A0A382P5R4"/>
<evidence type="ECO:0000256" key="1">
    <source>
        <dbReference type="SAM" id="MobiDB-lite"/>
    </source>
</evidence>
<gene>
    <name evidence="2" type="ORF">METZ01_LOCUS320035</name>
</gene>
<dbReference type="PROSITE" id="PS51257">
    <property type="entry name" value="PROKAR_LIPOPROTEIN"/>
    <property type="match status" value="1"/>
</dbReference>
<feature type="region of interest" description="Disordered" evidence="1">
    <location>
        <begin position="28"/>
        <end position="51"/>
    </location>
</feature>
<feature type="non-terminal residue" evidence="2">
    <location>
        <position position="325"/>
    </location>
</feature>
<name>A0A382P5R4_9ZZZZ</name>
<feature type="compositionally biased region" description="Low complexity" evidence="1">
    <location>
        <begin position="36"/>
        <end position="51"/>
    </location>
</feature>
<reference evidence="2" key="1">
    <citation type="submission" date="2018-05" db="EMBL/GenBank/DDBJ databases">
        <authorList>
            <person name="Lanie J.A."/>
            <person name="Ng W.-L."/>
            <person name="Kazmierczak K.M."/>
            <person name="Andrzejewski T.M."/>
            <person name="Davidsen T.M."/>
            <person name="Wayne K.J."/>
            <person name="Tettelin H."/>
            <person name="Glass J.I."/>
            <person name="Rusch D."/>
            <person name="Podicherti R."/>
            <person name="Tsui H.-C.T."/>
            <person name="Winkler M.E."/>
        </authorList>
    </citation>
    <scope>NUCLEOTIDE SEQUENCE</scope>
</reference>
<proteinExistence type="predicted"/>
<accession>A0A382P5R4</accession>
<protein>
    <submittedName>
        <fullName evidence="2">Uncharacterized protein</fullName>
    </submittedName>
</protein>
<sequence length="325" mass="33811">MTKAIQHFLLFGFILIVQLILGCGDVPTETSKSDPSNGDTTGNSSNNNTTTTTAIFGPLASSILSELESNLSSSISSRDGQSTFRENQKVSTTLTKDQISVLVSSAKQSLADDNASESENIIEVIPLIIKGVQSKLSSIGNNSTETIKVIQVIVQSLTKSIKGRSSYFPKSLSKSGVDLHARGLKTISENSVSYLDEAGLKLSEVAEASGGIVVAILRVIEQSGIKSSQLSESLKKITAGAIGGLDKVSGINISRLETNIKIITGRMIGGLDEINLSGFTSDNVSDAVVAVTAGGISSLGDIQLSGYSFDNLGSMARSITSGATG</sequence>